<proteinExistence type="predicted"/>
<feature type="domain" description="DUF2262" evidence="1">
    <location>
        <begin position="134"/>
        <end position="272"/>
    </location>
</feature>
<accession>A0ABS4FVA3</accession>
<organism evidence="3 4">
    <name type="scientific">Paenibacillus turicensis</name>
    <dbReference type="NCBI Taxonomy" id="160487"/>
    <lineage>
        <taxon>Bacteria</taxon>
        <taxon>Bacillati</taxon>
        <taxon>Bacillota</taxon>
        <taxon>Bacilli</taxon>
        <taxon>Bacillales</taxon>
        <taxon>Paenibacillaceae</taxon>
        <taxon>Paenibacillus</taxon>
    </lineage>
</organism>
<dbReference type="InterPro" id="IPR054286">
    <property type="entry name" value="DUF7021"/>
</dbReference>
<comment type="caution">
    <text evidence="3">The sequence shown here is derived from an EMBL/GenBank/DDBJ whole genome shotgun (WGS) entry which is preliminary data.</text>
</comment>
<evidence type="ECO:0000259" key="1">
    <source>
        <dbReference type="Pfam" id="PF10020"/>
    </source>
</evidence>
<feature type="domain" description="DUF7021" evidence="2">
    <location>
        <begin position="10"/>
        <end position="125"/>
    </location>
</feature>
<dbReference type="Proteomes" id="UP001519272">
    <property type="component" value="Unassembled WGS sequence"/>
</dbReference>
<reference evidence="3 4" key="1">
    <citation type="submission" date="2021-03" db="EMBL/GenBank/DDBJ databases">
        <title>Genomic Encyclopedia of Type Strains, Phase IV (KMG-IV): sequencing the most valuable type-strain genomes for metagenomic binning, comparative biology and taxonomic classification.</title>
        <authorList>
            <person name="Goeker M."/>
        </authorList>
    </citation>
    <scope>NUCLEOTIDE SEQUENCE [LARGE SCALE GENOMIC DNA]</scope>
    <source>
        <strain evidence="3 4">DSM 14349</strain>
    </source>
</reference>
<dbReference type="EMBL" id="JAGGKG010000015">
    <property type="protein sequence ID" value="MBP1906460.1"/>
    <property type="molecule type" value="Genomic_DNA"/>
</dbReference>
<evidence type="ECO:0000313" key="4">
    <source>
        <dbReference type="Proteomes" id="UP001519272"/>
    </source>
</evidence>
<evidence type="ECO:0000313" key="3">
    <source>
        <dbReference type="EMBL" id="MBP1906460.1"/>
    </source>
</evidence>
<gene>
    <name evidence="3" type="ORF">J2Z32_003110</name>
</gene>
<dbReference type="Pfam" id="PF22886">
    <property type="entry name" value="DUF7021"/>
    <property type="match status" value="1"/>
</dbReference>
<name>A0ABS4FVA3_9BACL</name>
<evidence type="ECO:0008006" key="5">
    <source>
        <dbReference type="Google" id="ProtNLM"/>
    </source>
</evidence>
<protein>
    <recommendedName>
        <fullName evidence="5">DUF2262 domain-containing protein</fullName>
    </recommendedName>
</protein>
<sequence length="274" mass="31211">MSKEKEIKKEIKKFEQRFGDEVIEIVAVTGPSGVGGGKAGGDTLWRASINLVAWRELTSSNHDVIQEEKRLEWLADDQQLEESRKWLDKDRIVKLAVRRGESSFMLVEVLNGSFHDEELEALRDEMLKPVYYTDEKLGTFTLDRSVQTFEKSIVWAKEEGKLYFDHDETEVMTAALATAHTLFEDELKWSDSIRSYAAEELLDLANDWLADDEEAELDEITKEIFISKLELSSISVSANGDFTIYFYDGDLFWGHVIIVEGNVNGTFDSAYIAG</sequence>
<dbReference type="RefSeq" id="WP_210090055.1">
    <property type="nucleotide sequence ID" value="NZ_JAGGKG010000015.1"/>
</dbReference>
<dbReference type="InterPro" id="IPR019260">
    <property type="entry name" value="DUF2262"/>
</dbReference>
<evidence type="ECO:0000259" key="2">
    <source>
        <dbReference type="Pfam" id="PF22886"/>
    </source>
</evidence>
<dbReference type="Pfam" id="PF10020">
    <property type="entry name" value="DUF2262"/>
    <property type="match status" value="1"/>
</dbReference>
<keyword evidence="4" id="KW-1185">Reference proteome</keyword>